<dbReference type="Proteomes" id="UP000494206">
    <property type="component" value="Unassembled WGS sequence"/>
</dbReference>
<feature type="region of interest" description="Disordered" evidence="1">
    <location>
        <begin position="71"/>
        <end position="117"/>
    </location>
</feature>
<reference evidence="2 3" key="1">
    <citation type="submission" date="2020-04" db="EMBL/GenBank/DDBJ databases">
        <authorList>
            <person name="Laetsch R D."/>
            <person name="Stevens L."/>
            <person name="Kumar S."/>
            <person name="Blaxter L. M."/>
        </authorList>
    </citation>
    <scope>NUCLEOTIDE SEQUENCE [LARGE SCALE GENOMIC DNA]</scope>
</reference>
<organism evidence="2 3">
    <name type="scientific">Caenorhabditis bovis</name>
    <dbReference type="NCBI Taxonomy" id="2654633"/>
    <lineage>
        <taxon>Eukaryota</taxon>
        <taxon>Metazoa</taxon>
        <taxon>Ecdysozoa</taxon>
        <taxon>Nematoda</taxon>
        <taxon>Chromadorea</taxon>
        <taxon>Rhabditida</taxon>
        <taxon>Rhabditina</taxon>
        <taxon>Rhabditomorpha</taxon>
        <taxon>Rhabditoidea</taxon>
        <taxon>Rhabditidae</taxon>
        <taxon>Peloderinae</taxon>
        <taxon>Caenorhabditis</taxon>
    </lineage>
</organism>
<proteinExistence type="predicted"/>
<evidence type="ECO:0000313" key="2">
    <source>
        <dbReference type="EMBL" id="CAB3404964.1"/>
    </source>
</evidence>
<accession>A0A8S1EYU0</accession>
<dbReference type="AlphaFoldDB" id="A0A8S1EYU0"/>
<evidence type="ECO:0000256" key="1">
    <source>
        <dbReference type="SAM" id="MobiDB-lite"/>
    </source>
</evidence>
<dbReference type="EMBL" id="CADEPM010000004">
    <property type="protein sequence ID" value="CAB3404964.1"/>
    <property type="molecule type" value="Genomic_DNA"/>
</dbReference>
<evidence type="ECO:0000313" key="3">
    <source>
        <dbReference type="Proteomes" id="UP000494206"/>
    </source>
</evidence>
<feature type="compositionally biased region" description="Low complexity" evidence="1">
    <location>
        <begin position="90"/>
        <end position="111"/>
    </location>
</feature>
<protein>
    <submittedName>
        <fullName evidence="2">Uncharacterized protein</fullName>
    </submittedName>
</protein>
<gene>
    <name evidence="2" type="ORF">CBOVIS_LOCUS7219</name>
</gene>
<name>A0A8S1EYU0_9PELO</name>
<comment type="caution">
    <text evidence="2">The sequence shown here is derived from an EMBL/GenBank/DDBJ whole genome shotgun (WGS) entry which is preliminary data.</text>
</comment>
<keyword evidence="3" id="KW-1185">Reference proteome</keyword>
<sequence>MDYRNDFEFEINGFNEWLIFTVYTYTWIINEKPKLMLDPLAPLMSYVSSHPEEFCEAPDEKDPCVENGKIARTAPKSKERPIKPSRVQHSPTSTFSTTVSITSSSASSSSSAMAIQK</sequence>